<dbReference type="AlphaFoldDB" id="A0A495PW43"/>
<gene>
    <name evidence="1" type="ORF">BC962_1952</name>
</gene>
<evidence type="ECO:0000313" key="1">
    <source>
        <dbReference type="EMBL" id="RKS53698.1"/>
    </source>
</evidence>
<reference evidence="1 2" key="1">
    <citation type="submission" date="2018-10" db="EMBL/GenBank/DDBJ databases">
        <title>Genomic Encyclopedia of Archaeal and Bacterial Type Strains, Phase II (KMG-II): from individual species to whole genera.</title>
        <authorList>
            <person name="Goeker M."/>
        </authorList>
    </citation>
    <scope>NUCLEOTIDE SEQUENCE [LARGE SCALE GENOMIC DNA]</scope>
    <source>
        <strain evidence="1 2">DSM 19839</strain>
    </source>
</reference>
<dbReference type="RefSeq" id="WP_121345777.1">
    <property type="nucleotide sequence ID" value="NZ_RBLG01000002.1"/>
</dbReference>
<sequence>MKKAGIWIDRKKAVIIRLDIEDTQVETHISKIENTDSDFSGSKDFERSGAQEIVKDRRVLEIKKHSIKNYFKQVSSNLEDLDSIVIYGPADIPLIFNKELESNYPNLHKKVVDVLKADSMTDNQIKAMVSNYYKV</sequence>
<dbReference type="SUPFAM" id="SSF53137">
    <property type="entry name" value="Translational machinery components"/>
    <property type="match status" value="1"/>
</dbReference>
<name>A0A495PW43_9FLAO</name>
<evidence type="ECO:0008006" key="3">
    <source>
        <dbReference type="Google" id="ProtNLM"/>
    </source>
</evidence>
<evidence type="ECO:0000313" key="2">
    <source>
        <dbReference type="Proteomes" id="UP000276282"/>
    </source>
</evidence>
<dbReference type="Proteomes" id="UP000276282">
    <property type="component" value="Unassembled WGS sequence"/>
</dbReference>
<protein>
    <recommendedName>
        <fullName evidence="3">Protein required for attachment to host cells</fullName>
    </recommendedName>
</protein>
<dbReference type="OrthoDB" id="594984at2"/>
<keyword evidence="2" id="KW-1185">Reference proteome</keyword>
<accession>A0A495PW43</accession>
<dbReference type="EMBL" id="RBLG01000002">
    <property type="protein sequence ID" value="RKS53698.1"/>
    <property type="molecule type" value="Genomic_DNA"/>
</dbReference>
<proteinExistence type="predicted"/>
<organism evidence="1 2">
    <name type="scientific">Gillisia mitskevichiae</name>
    <dbReference type="NCBI Taxonomy" id="270921"/>
    <lineage>
        <taxon>Bacteria</taxon>
        <taxon>Pseudomonadati</taxon>
        <taxon>Bacteroidota</taxon>
        <taxon>Flavobacteriia</taxon>
        <taxon>Flavobacteriales</taxon>
        <taxon>Flavobacteriaceae</taxon>
        <taxon>Gillisia</taxon>
    </lineage>
</organism>
<comment type="caution">
    <text evidence="1">The sequence shown here is derived from an EMBL/GenBank/DDBJ whole genome shotgun (WGS) entry which is preliminary data.</text>
</comment>